<dbReference type="PROSITE" id="PS00523">
    <property type="entry name" value="SULFATASE_1"/>
    <property type="match status" value="1"/>
</dbReference>
<dbReference type="InterPro" id="IPR050738">
    <property type="entry name" value="Sulfatase"/>
</dbReference>
<comment type="caution">
    <text evidence="6">The sequence shown here is derived from an EMBL/GenBank/DDBJ whole genome shotgun (WGS) entry which is preliminary data.</text>
</comment>
<dbReference type="GO" id="GO:0004065">
    <property type="term" value="F:arylsulfatase activity"/>
    <property type="evidence" value="ECO:0007669"/>
    <property type="project" value="UniProtKB-EC"/>
</dbReference>
<keyword evidence="3 6" id="KW-0378">Hydrolase</keyword>
<evidence type="ECO:0000256" key="2">
    <source>
        <dbReference type="ARBA" id="ARBA00022723"/>
    </source>
</evidence>
<keyword evidence="4" id="KW-0106">Calcium</keyword>
<reference evidence="6 7" key="1">
    <citation type="submission" date="2021-03" db="EMBL/GenBank/DDBJ databases">
        <title>Genomic Encyclopedia of Type Strains, Phase IV (KMG-IV): sequencing the most valuable type-strain genomes for metagenomic binning, comparative biology and taxonomic classification.</title>
        <authorList>
            <person name="Goeker M."/>
        </authorList>
    </citation>
    <scope>NUCLEOTIDE SEQUENCE [LARGE SCALE GENOMIC DNA]</scope>
    <source>
        <strain evidence="6 7">DSM 26048</strain>
    </source>
</reference>
<evidence type="ECO:0000256" key="1">
    <source>
        <dbReference type="ARBA" id="ARBA00008779"/>
    </source>
</evidence>
<dbReference type="InterPro" id="IPR000917">
    <property type="entry name" value="Sulfatase_N"/>
</dbReference>
<dbReference type="EMBL" id="JAGGLB010000020">
    <property type="protein sequence ID" value="MBP1993629.1"/>
    <property type="molecule type" value="Genomic_DNA"/>
</dbReference>
<feature type="domain" description="Sulfatase N-terminal" evidence="5">
    <location>
        <begin position="39"/>
        <end position="451"/>
    </location>
</feature>
<organism evidence="6 7">
    <name type="scientific">Paenibacillus eucommiae</name>
    <dbReference type="NCBI Taxonomy" id="1355755"/>
    <lineage>
        <taxon>Bacteria</taxon>
        <taxon>Bacillati</taxon>
        <taxon>Bacillota</taxon>
        <taxon>Bacilli</taxon>
        <taxon>Bacillales</taxon>
        <taxon>Paenibacillaceae</taxon>
        <taxon>Paenibacillus</taxon>
    </lineage>
</organism>
<dbReference type="EC" id="3.1.6.1" evidence="6"/>
<dbReference type="Gene3D" id="3.30.1120.10">
    <property type="match status" value="1"/>
</dbReference>
<evidence type="ECO:0000313" key="7">
    <source>
        <dbReference type="Proteomes" id="UP001519287"/>
    </source>
</evidence>
<dbReference type="InterPro" id="IPR017850">
    <property type="entry name" value="Alkaline_phosphatase_core_sf"/>
</dbReference>
<dbReference type="PROSITE" id="PS00149">
    <property type="entry name" value="SULFATASE_2"/>
    <property type="match status" value="1"/>
</dbReference>
<evidence type="ECO:0000256" key="3">
    <source>
        <dbReference type="ARBA" id="ARBA00022801"/>
    </source>
</evidence>
<evidence type="ECO:0000256" key="4">
    <source>
        <dbReference type="ARBA" id="ARBA00022837"/>
    </source>
</evidence>
<name>A0ABS4J4A1_9BACL</name>
<dbReference type="Pfam" id="PF00884">
    <property type="entry name" value="Sulfatase"/>
    <property type="match status" value="1"/>
</dbReference>
<accession>A0ABS4J4A1</accession>
<evidence type="ECO:0000259" key="5">
    <source>
        <dbReference type="Pfam" id="PF00884"/>
    </source>
</evidence>
<protein>
    <submittedName>
        <fullName evidence="6">Arylsulfatase</fullName>
        <ecNumber evidence="6">3.1.6.1</ecNumber>
    </submittedName>
</protein>
<keyword evidence="7" id="KW-1185">Reference proteome</keyword>
<dbReference type="SUPFAM" id="SSF49899">
    <property type="entry name" value="Concanavalin A-like lectins/glucanases"/>
    <property type="match status" value="1"/>
</dbReference>
<dbReference type="InterPro" id="IPR024607">
    <property type="entry name" value="Sulfatase_CS"/>
</dbReference>
<keyword evidence="2" id="KW-0479">Metal-binding</keyword>
<dbReference type="CDD" id="cd16025">
    <property type="entry name" value="PAS_like"/>
    <property type="match status" value="1"/>
</dbReference>
<dbReference type="SUPFAM" id="SSF53649">
    <property type="entry name" value="Alkaline phosphatase-like"/>
    <property type="match status" value="1"/>
</dbReference>
<dbReference type="Gene3D" id="3.40.720.10">
    <property type="entry name" value="Alkaline Phosphatase, subunit A"/>
    <property type="match status" value="1"/>
</dbReference>
<gene>
    <name evidence="6" type="ORF">J2Z66_005255</name>
</gene>
<proteinExistence type="inferred from homology"/>
<dbReference type="Proteomes" id="UP001519287">
    <property type="component" value="Unassembled WGS sequence"/>
</dbReference>
<evidence type="ECO:0000313" key="6">
    <source>
        <dbReference type="EMBL" id="MBP1993629.1"/>
    </source>
</evidence>
<dbReference type="RefSeq" id="WP_209975514.1">
    <property type="nucleotide sequence ID" value="NZ_JAGGLB010000020.1"/>
</dbReference>
<comment type="similarity">
    <text evidence="1">Belongs to the sulfatase family.</text>
</comment>
<dbReference type="InterPro" id="IPR013320">
    <property type="entry name" value="ConA-like_dom_sf"/>
</dbReference>
<dbReference type="PANTHER" id="PTHR42693">
    <property type="entry name" value="ARYLSULFATASE FAMILY MEMBER"/>
    <property type="match status" value="1"/>
</dbReference>
<sequence>MAEDRFSRYVINEHGTVGHTLEETVPSWPEKVKAPEGAPNVVYIVLDDLGYAQIGSYGSTIDTPNIDALAAGGLRYTNSHVTAICSPTRASLLTGRNPHSIGMSCVSDLNTGYAHTRGKISKETGLISEILKDSGYSTFISGKWHLAPYEDQSAAGPFDNWPLGRGFEHFYGFLGGGTSQFEPVLHQDNHEVLAPKSSAEGYHITEDLTDRAIGYIRDQKAAAPDKPFFLYLAYGATHDPHHAPKAYIDKYKGKFDEGWDKIREQWFERQKQLGIVPANTKLPPANDGVQAWDSLSADQRKLYAKAQEAFAGFLDHTDYHIGRVIQFLKDIGQFDNTIIVFISDNGASGEAGEHGTWNMLKSYNGIKSTLEANLAHIDEWGGPTTNNHYPAGWAQAGNTPLKLYKTWLHAGGVKTPLIIHYPNKIKDGGGIRQQYHHVIDVMPTVLELIGIEPQPYINGVPQQPLQGVSLTYSFDDATAVTRRSTQYYEMIGHRAIYHEGWKAVTNHRAGSRYEDDVWELYNLDADFSETTNLADVHPDKLKELIDKWWIEAEKYGVLPLDGRSLWDRLKQSFGDEGNVPPMANHTFLNGTRFLRGPDLRNRSFTFEASVERASNGDEGVLVSEGSRFGGYSFYIKDNQLVFVYNYLGEIYNVIASDIEVPIGKSTLAFRYTKTGEHTGAGKLFINGDQAGEGIIEKTGAVMFGGGGGFTVGKNYLSPITPAYEAPFVFKGILSKVELYTKNGARDIAADLAAEIASE</sequence>